<keyword evidence="10" id="KW-1185">Reference proteome</keyword>
<dbReference type="Pfam" id="PF04616">
    <property type="entry name" value="Glyco_hydro_43"/>
    <property type="match status" value="1"/>
</dbReference>
<dbReference type="InterPro" id="IPR036278">
    <property type="entry name" value="Sialidase_sf"/>
</dbReference>
<evidence type="ECO:0000256" key="7">
    <source>
        <dbReference type="PIRSR" id="PIRSR606710-2"/>
    </source>
</evidence>
<dbReference type="InterPro" id="IPR023296">
    <property type="entry name" value="Glyco_hydro_beta-prop_sf"/>
</dbReference>
<feature type="site" description="Important for catalytic activity, responsible for pKa modulation of the active site Glu and correct orientation of both the proton donor and substrate" evidence="7">
    <location>
        <position position="501"/>
    </location>
</feature>
<evidence type="ECO:0000256" key="3">
    <source>
        <dbReference type="ARBA" id="ARBA00022801"/>
    </source>
</evidence>
<proteinExistence type="inferred from homology"/>
<feature type="active site" description="Proton donor" evidence="6">
    <location>
        <position position="564"/>
    </location>
</feature>
<comment type="similarity">
    <text evidence="1">Belongs to the glycosyl hydrolase 43 family.</text>
</comment>
<reference evidence="9 10" key="1">
    <citation type="submission" date="2017-10" db="EMBL/GenBank/DDBJ databases">
        <title>Whole genome of Pedobacter ginsengisoli T01R-27 isolated from tomato rhizosphere.</title>
        <authorList>
            <person name="Weon H.-Y."/>
            <person name="Lee S.A."/>
            <person name="Sang M.K."/>
            <person name="Song J."/>
        </authorList>
    </citation>
    <scope>NUCLEOTIDE SEQUENCE [LARGE SCALE GENOMIC DNA]</scope>
    <source>
        <strain evidence="9 10">T01R-27</strain>
    </source>
</reference>
<dbReference type="OrthoDB" id="3308423at2"/>
<keyword evidence="3" id="KW-0378">Hydrolase</keyword>
<evidence type="ECO:0000256" key="6">
    <source>
        <dbReference type="PIRSR" id="PIRSR606710-1"/>
    </source>
</evidence>
<organism evidence="9 10">
    <name type="scientific">Pedobacter ginsengisoli</name>
    <dbReference type="NCBI Taxonomy" id="363852"/>
    <lineage>
        <taxon>Bacteria</taxon>
        <taxon>Pseudomonadati</taxon>
        <taxon>Bacteroidota</taxon>
        <taxon>Sphingobacteriia</taxon>
        <taxon>Sphingobacteriales</taxon>
        <taxon>Sphingobacteriaceae</taxon>
        <taxon>Pedobacter</taxon>
    </lineage>
</organism>
<feature type="chain" id="PRO_5013736457" evidence="8">
    <location>
        <begin position="21"/>
        <end position="688"/>
    </location>
</feature>
<feature type="signal peptide" evidence="8">
    <location>
        <begin position="1"/>
        <end position="20"/>
    </location>
</feature>
<dbReference type="EMBL" id="CP024091">
    <property type="protein sequence ID" value="ATP56853.1"/>
    <property type="molecule type" value="Genomic_DNA"/>
</dbReference>
<dbReference type="CDD" id="cd15482">
    <property type="entry name" value="Sialidase_non-viral"/>
    <property type="match status" value="1"/>
</dbReference>
<dbReference type="Gene3D" id="2.120.10.10">
    <property type="match status" value="1"/>
</dbReference>
<dbReference type="Proteomes" id="UP000223749">
    <property type="component" value="Chromosome"/>
</dbReference>
<dbReference type="Gene3D" id="2.115.10.20">
    <property type="entry name" value="Glycosyl hydrolase domain, family 43"/>
    <property type="match status" value="1"/>
</dbReference>
<dbReference type="CDD" id="cd08991">
    <property type="entry name" value="GH43_HoAraf43-like"/>
    <property type="match status" value="1"/>
</dbReference>
<dbReference type="InterPro" id="IPR006710">
    <property type="entry name" value="Glyco_hydro_43"/>
</dbReference>
<keyword evidence="4" id="KW-0119">Carbohydrate metabolism</keyword>
<evidence type="ECO:0000256" key="4">
    <source>
        <dbReference type="ARBA" id="ARBA00023277"/>
    </source>
</evidence>
<evidence type="ECO:0000313" key="10">
    <source>
        <dbReference type="Proteomes" id="UP000223749"/>
    </source>
</evidence>
<keyword evidence="5" id="KW-0326">Glycosidase</keyword>
<evidence type="ECO:0000256" key="2">
    <source>
        <dbReference type="ARBA" id="ARBA00022651"/>
    </source>
</evidence>
<dbReference type="AlphaFoldDB" id="A0A2D1U5H5"/>
<dbReference type="PANTHER" id="PTHR43772:SF2">
    <property type="entry name" value="PUTATIVE (AFU_ORTHOLOGUE AFUA_2G04480)-RELATED"/>
    <property type="match status" value="1"/>
</dbReference>
<keyword evidence="2" id="KW-0858">Xylan degradation</keyword>
<dbReference type="PANTHER" id="PTHR43772">
    <property type="entry name" value="ENDO-1,4-BETA-XYLANASE"/>
    <property type="match status" value="1"/>
</dbReference>
<evidence type="ECO:0000256" key="5">
    <source>
        <dbReference type="ARBA" id="ARBA00023295"/>
    </source>
</evidence>
<keyword evidence="2" id="KW-0624">Polysaccharide degradation</keyword>
<dbReference type="PROSITE" id="PS51257">
    <property type="entry name" value="PROKAR_LIPOPROTEIN"/>
    <property type="match status" value="1"/>
</dbReference>
<dbReference type="InterPro" id="IPR052176">
    <property type="entry name" value="Glycosyl_Hydrlase_43_Enz"/>
</dbReference>
<name>A0A2D1U5H5_9SPHI</name>
<feature type="active site" description="Proton acceptor" evidence="6">
    <location>
        <position position="396"/>
    </location>
</feature>
<keyword evidence="8" id="KW-0732">Signal</keyword>
<evidence type="ECO:0000256" key="1">
    <source>
        <dbReference type="ARBA" id="ARBA00009865"/>
    </source>
</evidence>
<dbReference type="SUPFAM" id="SSF50939">
    <property type="entry name" value="Sialidases"/>
    <property type="match status" value="1"/>
</dbReference>
<protein>
    <submittedName>
        <fullName evidence="9">Uncharacterized protein</fullName>
    </submittedName>
</protein>
<sequence>MRLAIQICAAVQFCALLALGCSKKNETVIVPQKPPVNSHVVWDYSTLKKVSSSAAGEKYCGYARMIQLQDQTLIAIYEADGNIVSVKSSDLGATWSAPVSVARRADGTNMSVPDILELKDHSLLACYNPRPYDISPSRKFGIRTKKSYDGGLTWKDEKLLYEAGYEFKNGCWEPSAVQLPSGEIQLFFANEGDYLNSDEQNISMLRSSDNGLTWTKNREIVSYRAGKRDGMPVPLLLSNGKEVVFAIEDNGFDAFKPYIIRNSLTENWANTVDAGSANRSYAMADKIADNIYAGAPYLRQLKTGQTILSYQGTEGRTNKMEFADMKVVVGDEQARNFSKKSTPFIIPADKSCLWSSVTVLNDNTIVAVTSTNAYSNHSEIWMIKGRLVQEPIALADPTIFPDNGKYYLYGTSSDKGFEVYESSDLKNWKGPVGKNNGLALVKGEAFGTKGFWAPQVFKRNNAYYMAYTADEQIAIAKSDSPLGPFKQEQIKPLSGIGKQIDPFIFFDTDGKTYLYHVKLQEGNRIFVSEMKADLSDVMQETAKECISGLLPWENTEKTGWPVTEGPTVIKHKNLYYLIYSANDFRNKDYAVGYATSTSPTGPWKKYEGSPIISRQKLKYNGTGHGDLFTDKAGNYKYVMHTHNSDTKVAPRLTGIIDVKFASKNGSEADILEADDSTFKLIFTGTDAK</sequence>
<evidence type="ECO:0000313" key="9">
    <source>
        <dbReference type="EMBL" id="ATP56853.1"/>
    </source>
</evidence>
<dbReference type="GO" id="GO:0045493">
    <property type="term" value="P:xylan catabolic process"/>
    <property type="evidence" value="ECO:0007669"/>
    <property type="project" value="UniProtKB-KW"/>
</dbReference>
<dbReference type="GO" id="GO:0004553">
    <property type="term" value="F:hydrolase activity, hydrolyzing O-glycosyl compounds"/>
    <property type="evidence" value="ECO:0007669"/>
    <property type="project" value="InterPro"/>
</dbReference>
<evidence type="ECO:0000256" key="8">
    <source>
        <dbReference type="SAM" id="SignalP"/>
    </source>
</evidence>
<dbReference type="SUPFAM" id="SSF75005">
    <property type="entry name" value="Arabinanase/levansucrase/invertase"/>
    <property type="match status" value="1"/>
</dbReference>
<gene>
    <name evidence="9" type="ORF">CPT03_10375</name>
</gene>
<accession>A0A2D1U5H5</accession>
<dbReference type="RefSeq" id="WP_099438787.1">
    <property type="nucleotide sequence ID" value="NZ_CP024091.1"/>
</dbReference>
<dbReference type="KEGG" id="pgs:CPT03_10375"/>